<dbReference type="AlphaFoldDB" id="A0A3L8DZ81"/>
<protein>
    <submittedName>
        <fullName evidence="2">Uncharacterized protein</fullName>
    </submittedName>
</protein>
<evidence type="ECO:0000313" key="3">
    <source>
        <dbReference type="Proteomes" id="UP000279307"/>
    </source>
</evidence>
<dbReference type="Proteomes" id="UP000279307">
    <property type="component" value="Chromosome 2"/>
</dbReference>
<feature type="region of interest" description="Disordered" evidence="1">
    <location>
        <begin position="108"/>
        <end position="129"/>
    </location>
</feature>
<evidence type="ECO:0000256" key="1">
    <source>
        <dbReference type="SAM" id="MobiDB-lite"/>
    </source>
</evidence>
<feature type="region of interest" description="Disordered" evidence="1">
    <location>
        <begin position="1"/>
        <end position="41"/>
    </location>
</feature>
<sequence>MLLTKKTMKTTTKTTTLRRQWRRRGNDDDEDRDGGWTGGRRRGFSELGVFKIPTFGTRTCPLMISHELAARFKVSLQSSRVTFGGTCKSPRTHDGKFRPLRRITAVMESKNTSKTVDTKTRRIPKGARR</sequence>
<name>A0A3L8DZ81_OOCBI</name>
<reference evidence="2 3" key="1">
    <citation type="journal article" date="2018" name="Genome Res.">
        <title>The genomic architecture and molecular evolution of ant odorant receptors.</title>
        <authorList>
            <person name="McKenzie S.K."/>
            <person name="Kronauer D.J.C."/>
        </authorList>
    </citation>
    <scope>NUCLEOTIDE SEQUENCE [LARGE SCALE GENOMIC DNA]</scope>
    <source>
        <strain evidence="2">Clonal line C1</strain>
    </source>
</reference>
<comment type="caution">
    <text evidence="2">The sequence shown here is derived from an EMBL/GenBank/DDBJ whole genome shotgun (WGS) entry which is preliminary data.</text>
</comment>
<proteinExistence type="predicted"/>
<accession>A0A3L8DZ81</accession>
<feature type="compositionally biased region" description="Low complexity" evidence="1">
    <location>
        <begin position="1"/>
        <end position="17"/>
    </location>
</feature>
<evidence type="ECO:0000313" key="2">
    <source>
        <dbReference type="EMBL" id="RLU25425.1"/>
    </source>
</evidence>
<dbReference type="EMBL" id="QOIP01000002">
    <property type="protein sequence ID" value="RLU25425.1"/>
    <property type="molecule type" value="Genomic_DNA"/>
</dbReference>
<gene>
    <name evidence="2" type="ORF">DMN91_001581</name>
</gene>
<organism evidence="2 3">
    <name type="scientific">Ooceraea biroi</name>
    <name type="common">Clonal raider ant</name>
    <name type="synonym">Cerapachys biroi</name>
    <dbReference type="NCBI Taxonomy" id="2015173"/>
    <lineage>
        <taxon>Eukaryota</taxon>
        <taxon>Metazoa</taxon>
        <taxon>Ecdysozoa</taxon>
        <taxon>Arthropoda</taxon>
        <taxon>Hexapoda</taxon>
        <taxon>Insecta</taxon>
        <taxon>Pterygota</taxon>
        <taxon>Neoptera</taxon>
        <taxon>Endopterygota</taxon>
        <taxon>Hymenoptera</taxon>
        <taxon>Apocrita</taxon>
        <taxon>Aculeata</taxon>
        <taxon>Formicoidea</taxon>
        <taxon>Formicidae</taxon>
        <taxon>Dorylinae</taxon>
        <taxon>Ooceraea</taxon>
    </lineage>
</organism>